<dbReference type="Gene3D" id="3.60.21.10">
    <property type="match status" value="1"/>
</dbReference>
<feature type="compositionally biased region" description="Polar residues" evidence="1">
    <location>
        <begin position="615"/>
        <end position="624"/>
    </location>
</feature>
<evidence type="ECO:0000256" key="1">
    <source>
        <dbReference type="SAM" id="MobiDB-lite"/>
    </source>
</evidence>
<reference evidence="5 6" key="1">
    <citation type="submission" date="2019-02" db="EMBL/GenBank/DDBJ databases">
        <title>Genome sequencing of the rare red list fungi Phellinidium pouzarii.</title>
        <authorList>
            <person name="Buettner E."/>
            <person name="Kellner H."/>
        </authorList>
    </citation>
    <scope>NUCLEOTIDE SEQUENCE [LARGE SCALE GENOMIC DNA]</scope>
    <source>
        <strain evidence="5 6">DSM 108285</strain>
    </source>
</reference>
<dbReference type="PANTHER" id="PTHR32440:SF11">
    <property type="entry name" value="METALLOPHOSPHOESTERASE DOMAIN-CONTAINING PROTEIN"/>
    <property type="match status" value="1"/>
</dbReference>
<keyword evidence="2" id="KW-1133">Transmembrane helix</keyword>
<evidence type="ECO:0000259" key="4">
    <source>
        <dbReference type="Pfam" id="PF00149"/>
    </source>
</evidence>
<feature type="region of interest" description="Disordered" evidence="1">
    <location>
        <begin position="272"/>
        <end position="298"/>
    </location>
</feature>
<dbReference type="OrthoDB" id="783096at2759"/>
<accession>A0A4S4KZB8</accession>
<organism evidence="5 6">
    <name type="scientific">Phellinidium pouzarii</name>
    <dbReference type="NCBI Taxonomy" id="167371"/>
    <lineage>
        <taxon>Eukaryota</taxon>
        <taxon>Fungi</taxon>
        <taxon>Dikarya</taxon>
        <taxon>Basidiomycota</taxon>
        <taxon>Agaricomycotina</taxon>
        <taxon>Agaricomycetes</taxon>
        <taxon>Hymenochaetales</taxon>
        <taxon>Hymenochaetaceae</taxon>
        <taxon>Phellinidium</taxon>
    </lineage>
</organism>
<dbReference type="AlphaFoldDB" id="A0A4S4KZB8"/>
<dbReference type="Proteomes" id="UP000308199">
    <property type="component" value="Unassembled WGS sequence"/>
</dbReference>
<protein>
    <recommendedName>
        <fullName evidence="4">Calcineurin-like phosphoesterase domain-containing protein</fullName>
    </recommendedName>
</protein>
<sequence length="658" mass="72135">MFSTLKVLLALVLATTCLLVDALPAAKPQLVVNEQRATSTHVNLDPYAGKPRVTFRKDGTFKITVFSDLHFGENPWDAWGPEQDVNSTRLMRTVLRDEQPDYVVINGDLITGENTFRENSTNLINEIMIPINEAQVKFSSTYGNHDNEANITHFEEIQRELEVAPRSYTRLAPPGVGGEEGPGNYWVPVYTKERDAVPSLVMWFFDSRGGFNEGTGTVAVPDWVDKTVADWVERETTAMNDAWGPPEDRAALAFVHIPPHFIQPLQTDLNSTQDPGLNADLLGSGSTQATTAASSAGNDDPFWNSLNANVKNLHAVISGHGQPPSNFMQALTTLLTRALLLGNVDHGNEWCKREPTKNVIFCFDKHSGYGGYSGTGWGHGVRNIVFSSPHPQGSLDTWIRLEEAAAVTIDTFIVIVIVIFLAFLYRYNGDRLTRKLRYWTRSRPLSRRRAKKAPSNGGSNRGTVSDLEKGQPMDENALVRILTYLHNLPRESNEVATRREASLRSVGRLEGVREGGDGDTRSVCESVGNCADVLKEFPRPPDAAYMRDTCHSGCSASENKKASPDKDDVTAPSAQMHVGPVSAPLTGSVLTNAKSLGQINTGTSSKTIGGHCQPRHSSVPASKSLPSANSPFLIVSCERTQPKAWVPGDETYTEFAYL</sequence>
<dbReference type="SUPFAM" id="SSF56300">
    <property type="entry name" value="Metallo-dependent phosphatases"/>
    <property type="match status" value="1"/>
</dbReference>
<feature type="region of interest" description="Disordered" evidence="1">
    <location>
        <begin position="603"/>
        <end position="624"/>
    </location>
</feature>
<keyword evidence="2" id="KW-0472">Membrane</keyword>
<evidence type="ECO:0000313" key="5">
    <source>
        <dbReference type="EMBL" id="THH04195.1"/>
    </source>
</evidence>
<evidence type="ECO:0000256" key="3">
    <source>
        <dbReference type="SAM" id="SignalP"/>
    </source>
</evidence>
<dbReference type="InterPro" id="IPR004843">
    <property type="entry name" value="Calcineurin-like_PHP"/>
</dbReference>
<feature type="domain" description="Calcineurin-like phosphoesterase" evidence="4">
    <location>
        <begin position="61"/>
        <end position="158"/>
    </location>
</feature>
<keyword evidence="6" id="KW-1185">Reference proteome</keyword>
<dbReference type="CDD" id="cd07383">
    <property type="entry name" value="MPP_Dcr2"/>
    <property type="match status" value="1"/>
</dbReference>
<feature type="chain" id="PRO_5020701776" description="Calcineurin-like phosphoesterase domain-containing protein" evidence="3">
    <location>
        <begin position="23"/>
        <end position="658"/>
    </location>
</feature>
<dbReference type="EMBL" id="SGPK01000367">
    <property type="protein sequence ID" value="THH04195.1"/>
    <property type="molecule type" value="Genomic_DNA"/>
</dbReference>
<keyword evidence="3" id="KW-0732">Signal</keyword>
<dbReference type="InterPro" id="IPR029052">
    <property type="entry name" value="Metallo-depent_PP-like"/>
</dbReference>
<feature type="signal peptide" evidence="3">
    <location>
        <begin position="1"/>
        <end position="22"/>
    </location>
</feature>
<gene>
    <name evidence="5" type="ORF">EW145_g5704</name>
</gene>
<feature type="compositionally biased region" description="Low complexity" evidence="1">
    <location>
        <begin position="283"/>
        <end position="297"/>
    </location>
</feature>
<dbReference type="Pfam" id="PF00149">
    <property type="entry name" value="Metallophos"/>
    <property type="match status" value="1"/>
</dbReference>
<feature type="transmembrane region" description="Helical" evidence="2">
    <location>
        <begin position="404"/>
        <end position="425"/>
    </location>
</feature>
<dbReference type="GO" id="GO:0005737">
    <property type="term" value="C:cytoplasm"/>
    <property type="evidence" value="ECO:0007669"/>
    <property type="project" value="TreeGrafter"/>
</dbReference>
<feature type="compositionally biased region" description="Basic and acidic residues" evidence="1">
    <location>
        <begin position="558"/>
        <end position="569"/>
    </location>
</feature>
<proteinExistence type="predicted"/>
<comment type="caution">
    <text evidence="5">The sequence shown here is derived from an EMBL/GenBank/DDBJ whole genome shotgun (WGS) entry which is preliminary data.</text>
</comment>
<dbReference type="GO" id="GO:0016788">
    <property type="term" value="F:hydrolase activity, acting on ester bonds"/>
    <property type="evidence" value="ECO:0007669"/>
    <property type="project" value="TreeGrafter"/>
</dbReference>
<keyword evidence="2" id="KW-0812">Transmembrane</keyword>
<evidence type="ECO:0000313" key="6">
    <source>
        <dbReference type="Proteomes" id="UP000308199"/>
    </source>
</evidence>
<name>A0A4S4KZB8_9AGAM</name>
<feature type="region of interest" description="Disordered" evidence="1">
    <location>
        <begin position="550"/>
        <end position="583"/>
    </location>
</feature>
<dbReference type="PANTHER" id="PTHR32440">
    <property type="entry name" value="PHOSPHATASE DCR2-RELATED-RELATED"/>
    <property type="match status" value="1"/>
</dbReference>
<evidence type="ECO:0000256" key="2">
    <source>
        <dbReference type="SAM" id="Phobius"/>
    </source>
</evidence>
<feature type="region of interest" description="Disordered" evidence="1">
    <location>
        <begin position="447"/>
        <end position="470"/>
    </location>
</feature>